<organism evidence="7">
    <name type="scientific">marine sediment metagenome</name>
    <dbReference type="NCBI Taxonomy" id="412755"/>
    <lineage>
        <taxon>unclassified sequences</taxon>
        <taxon>metagenomes</taxon>
        <taxon>ecological metagenomes</taxon>
    </lineage>
</organism>
<feature type="transmembrane region" description="Helical" evidence="6">
    <location>
        <begin position="20"/>
        <end position="42"/>
    </location>
</feature>
<comment type="similarity">
    <text evidence="2">Belongs to the CcmB/CycW/HelB family.</text>
</comment>
<dbReference type="InterPro" id="IPR003544">
    <property type="entry name" value="Cyt_c_biogenesis_CcmB"/>
</dbReference>
<feature type="non-terminal residue" evidence="7">
    <location>
        <position position="1"/>
    </location>
</feature>
<comment type="caution">
    <text evidence="7">The sequence shown here is derived from an EMBL/GenBank/DDBJ whole genome shotgun (WGS) entry which is preliminary data.</text>
</comment>
<evidence type="ECO:0000256" key="3">
    <source>
        <dbReference type="ARBA" id="ARBA00022692"/>
    </source>
</evidence>
<name>X0V3N8_9ZZZZ</name>
<dbReference type="Pfam" id="PF03379">
    <property type="entry name" value="CcmB"/>
    <property type="match status" value="1"/>
</dbReference>
<sequence length="144" mass="15305">CWEGLLLYPVSPSVIFLAKLALNVVTLAALQCVLIPLFVVLCDVPLLAHPWAMLLVALLGNLGIAALGTLLSALTAAIRHGGNLLTLLVLPMALPVVLASAEATRLAIGGDFGTEWWRWIQLLGAFGVVFVTAGFLLFDFVVEE</sequence>
<dbReference type="GO" id="GO:0015232">
    <property type="term" value="F:heme transmembrane transporter activity"/>
    <property type="evidence" value="ECO:0007669"/>
    <property type="project" value="InterPro"/>
</dbReference>
<dbReference type="AlphaFoldDB" id="X0V3N8"/>
<proteinExistence type="inferred from homology"/>
<evidence type="ECO:0000256" key="5">
    <source>
        <dbReference type="ARBA" id="ARBA00023136"/>
    </source>
</evidence>
<evidence type="ECO:0000256" key="6">
    <source>
        <dbReference type="SAM" id="Phobius"/>
    </source>
</evidence>
<evidence type="ECO:0000256" key="4">
    <source>
        <dbReference type="ARBA" id="ARBA00022989"/>
    </source>
</evidence>
<dbReference type="EMBL" id="BARS01026212">
    <property type="protein sequence ID" value="GAG12725.1"/>
    <property type="molecule type" value="Genomic_DNA"/>
</dbReference>
<accession>X0V3N8</accession>
<keyword evidence="3 6" id="KW-0812">Transmembrane</keyword>
<dbReference type="GO" id="GO:0016020">
    <property type="term" value="C:membrane"/>
    <property type="evidence" value="ECO:0007669"/>
    <property type="project" value="UniProtKB-SubCell"/>
</dbReference>
<feature type="transmembrane region" description="Helical" evidence="6">
    <location>
        <begin position="54"/>
        <end position="78"/>
    </location>
</feature>
<keyword evidence="5 6" id="KW-0472">Membrane</keyword>
<gene>
    <name evidence="7" type="ORF">S01H1_41332</name>
</gene>
<evidence type="ECO:0000313" key="7">
    <source>
        <dbReference type="EMBL" id="GAG12725.1"/>
    </source>
</evidence>
<feature type="transmembrane region" description="Helical" evidence="6">
    <location>
        <begin position="116"/>
        <end position="138"/>
    </location>
</feature>
<evidence type="ECO:0000256" key="1">
    <source>
        <dbReference type="ARBA" id="ARBA00004141"/>
    </source>
</evidence>
<dbReference type="GO" id="GO:0017004">
    <property type="term" value="P:cytochrome complex assembly"/>
    <property type="evidence" value="ECO:0007669"/>
    <property type="project" value="InterPro"/>
</dbReference>
<evidence type="ECO:0000256" key="2">
    <source>
        <dbReference type="ARBA" id="ARBA00010544"/>
    </source>
</evidence>
<keyword evidence="4 6" id="KW-1133">Transmembrane helix</keyword>
<protein>
    <submittedName>
        <fullName evidence="7">Uncharacterized protein</fullName>
    </submittedName>
</protein>
<comment type="subcellular location">
    <subcellularLocation>
        <location evidence="1">Membrane</location>
        <topology evidence="1">Multi-pass membrane protein</topology>
    </subcellularLocation>
</comment>
<reference evidence="7" key="1">
    <citation type="journal article" date="2014" name="Front. Microbiol.">
        <title>High frequency of phylogenetically diverse reductive dehalogenase-homologous genes in deep subseafloor sedimentary metagenomes.</title>
        <authorList>
            <person name="Kawai M."/>
            <person name="Futagami T."/>
            <person name="Toyoda A."/>
            <person name="Takaki Y."/>
            <person name="Nishi S."/>
            <person name="Hori S."/>
            <person name="Arai W."/>
            <person name="Tsubouchi T."/>
            <person name="Morono Y."/>
            <person name="Uchiyama I."/>
            <person name="Ito T."/>
            <person name="Fujiyama A."/>
            <person name="Inagaki F."/>
            <person name="Takami H."/>
        </authorList>
    </citation>
    <scope>NUCLEOTIDE SEQUENCE</scope>
    <source>
        <strain evidence="7">Expedition CK06-06</strain>
    </source>
</reference>
<feature type="transmembrane region" description="Helical" evidence="6">
    <location>
        <begin position="84"/>
        <end position="104"/>
    </location>
</feature>